<reference evidence="1 2" key="1">
    <citation type="journal article" date="2022" name="bioRxiv">
        <title>Genomics of Preaxostyla Flagellates Illuminates Evolutionary Transitions and the Path Towards Mitochondrial Loss.</title>
        <authorList>
            <person name="Novak L.V.F."/>
            <person name="Treitli S.C."/>
            <person name="Pyrih J."/>
            <person name="Halakuc P."/>
            <person name="Pipaliya S.V."/>
            <person name="Vacek V."/>
            <person name="Brzon O."/>
            <person name="Soukal P."/>
            <person name="Eme L."/>
            <person name="Dacks J.B."/>
            <person name="Karnkowska A."/>
            <person name="Elias M."/>
            <person name="Hampl V."/>
        </authorList>
    </citation>
    <scope>NUCLEOTIDE SEQUENCE [LARGE SCALE GENOMIC DNA]</scope>
    <source>
        <strain evidence="1">NAU3</strain>
        <tissue evidence="1">Gut</tissue>
    </source>
</reference>
<proteinExistence type="predicted"/>
<name>A0ABQ9Y7S1_9EUKA</name>
<evidence type="ECO:0000313" key="2">
    <source>
        <dbReference type="Proteomes" id="UP001281761"/>
    </source>
</evidence>
<gene>
    <name evidence="1" type="ORF">BLNAU_5270</name>
</gene>
<sequence>MHVLIGFLRHPLPENATQWSCGCYVNGIGGHFCLLNGAMRHAGKEIKPAGTNKTCTKCGQTAAIRVNMRTKEAKLLIDGEEQPGIFTNIPSPLCLGVTTHDQNQSVEIVWRKPIGQ</sequence>
<accession>A0ABQ9Y7S1</accession>
<protein>
    <submittedName>
        <fullName evidence="1">Uncharacterized protein</fullName>
    </submittedName>
</protein>
<dbReference type="EMBL" id="JARBJD010000027">
    <property type="protein sequence ID" value="KAK2959781.1"/>
    <property type="molecule type" value="Genomic_DNA"/>
</dbReference>
<dbReference type="Proteomes" id="UP001281761">
    <property type="component" value="Unassembled WGS sequence"/>
</dbReference>
<keyword evidence="2" id="KW-1185">Reference proteome</keyword>
<organism evidence="1 2">
    <name type="scientific">Blattamonas nauphoetae</name>
    <dbReference type="NCBI Taxonomy" id="2049346"/>
    <lineage>
        <taxon>Eukaryota</taxon>
        <taxon>Metamonada</taxon>
        <taxon>Preaxostyla</taxon>
        <taxon>Oxymonadida</taxon>
        <taxon>Blattamonas</taxon>
    </lineage>
</organism>
<comment type="caution">
    <text evidence="1">The sequence shown here is derived from an EMBL/GenBank/DDBJ whole genome shotgun (WGS) entry which is preliminary data.</text>
</comment>
<evidence type="ECO:0000313" key="1">
    <source>
        <dbReference type="EMBL" id="KAK2959781.1"/>
    </source>
</evidence>